<reference evidence="1 2" key="1">
    <citation type="submission" date="2018-01" db="EMBL/GenBank/DDBJ databases">
        <title>Genome Sequencing and Assembly of Anaerobacter polyendosporus strain CT4.</title>
        <authorList>
            <person name="Tachaapaikoon C."/>
            <person name="Sutheeworapong S."/>
            <person name="Jenjaroenpun P."/>
            <person name="Wongsurawat T."/>
            <person name="Nookeaw I."/>
            <person name="Cheawchanlertfa P."/>
            <person name="Kosugi A."/>
            <person name="Cheevadhanarak S."/>
            <person name="Ratanakhanokchai K."/>
        </authorList>
    </citation>
    <scope>NUCLEOTIDE SEQUENCE [LARGE SCALE GENOMIC DNA]</scope>
    <source>
        <strain evidence="1 2">CT4</strain>
    </source>
</reference>
<evidence type="ECO:0000313" key="2">
    <source>
        <dbReference type="Proteomes" id="UP000286268"/>
    </source>
</evidence>
<organism evidence="1 2">
    <name type="scientific">Clostridium manihotivorum</name>
    <dbReference type="NCBI Taxonomy" id="2320868"/>
    <lineage>
        <taxon>Bacteria</taxon>
        <taxon>Bacillati</taxon>
        <taxon>Bacillota</taxon>
        <taxon>Clostridia</taxon>
        <taxon>Eubacteriales</taxon>
        <taxon>Clostridiaceae</taxon>
        <taxon>Clostridium</taxon>
    </lineage>
</organism>
<evidence type="ECO:0008006" key="3">
    <source>
        <dbReference type="Google" id="ProtNLM"/>
    </source>
</evidence>
<dbReference type="RefSeq" id="WP_128211089.1">
    <property type="nucleotide sequence ID" value="NZ_CP025746.1"/>
</dbReference>
<dbReference type="KEGG" id="cmah:C1I91_02585"/>
<evidence type="ECO:0000313" key="1">
    <source>
        <dbReference type="EMBL" id="QAA30639.1"/>
    </source>
</evidence>
<proteinExistence type="predicted"/>
<keyword evidence="2" id="KW-1185">Reference proteome</keyword>
<dbReference type="Proteomes" id="UP000286268">
    <property type="component" value="Chromosome"/>
</dbReference>
<dbReference type="EMBL" id="CP025746">
    <property type="protein sequence ID" value="QAA30639.1"/>
    <property type="molecule type" value="Genomic_DNA"/>
</dbReference>
<accession>A0A3R5WZQ7</accession>
<dbReference type="Gene3D" id="3.40.50.1820">
    <property type="entry name" value="alpha/beta hydrolase"/>
    <property type="match status" value="1"/>
</dbReference>
<dbReference type="OrthoDB" id="1907632at2"/>
<dbReference type="InterPro" id="IPR029058">
    <property type="entry name" value="AB_hydrolase_fold"/>
</dbReference>
<dbReference type="SUPFAM" id="SSF53474">
    <property type="entry name" value="alpha/beta-Hydrolases"/>
    <property type="match status" value="1"/>
</dbReference>
<name>A0A3R5WZQ7_9CLOT</name>
<dbReference type="AlphaFoldDB" id="A0A3R5WZQ7"/>
<protein>
    <recommendedName>
        <fullName evidence="3">Alpha/beta hydrolase</fullName>
    </recommendedName>
</protein>
<gene>
    <name evidence="1" type="ORF">C1I91_02585</name>
</gene>
<sequence length="265" mass="30370">MKFYEFGDKSNPALFLIHGTASHWQLSFGHVIEGLIGQYYVVCVAITGHDDNDDTKIVSIMNEVDKLEAYIKKEYNSKIFGIYGSSLGGSIVAKLLERGNISIDHAITGSTDFDYMSGLKAIICAKILARVFYKYAKNGEVKGILKLFVRSEESKKYLKDLSKVIYKNITYETLYKEYYTDLIMPIDDGITTEKTKVHCIFGMKEDVDKLVVRYKKHFPKAEIIGLAGLNHEELLFKEPKEWANMIKSLLNKVEYEYYRGIQKFS</sequence>